<gene>
    <name evidence="2" type="ORF">PENANT_c008G09175</name>
</gene>
<sequence length="139" mass="15042">MAVSAPIIEVRQTPTFTSLMTKFCSASSSHKLMQDTIHALTNEIISTARSHDKSLIGSPTTMIPILRGALPMFVAAQRLLPATSCILARCSKAKGTQNVVVEWLGRRPFPAEPDDGKIVILDTIIATGDTVVKLCEELH</sequence>
<dbReference type="SUPFAM" id="SSF53271">
    <property type="entry name" value="PRTase-like"/>
    <property type="match status" value="1"/>
</dbReference>
<evidence type="ECO:0000313" key="3">
    <source>
        <dbReference type="Proteomes" id="UP000191672"/>
    </source>
</evidence>
<evidence type="ECO:0000313" key="2">
    <source>
        <dbReference type="EMBL" id="OQD86309.1"/>
    </source>
</evidence>
<name>A0A1V6QAR4_9EURO</name>
<dbReference type="STRING" id="416450.A0A1V6QAR4"/>
<dbReference type="Pfam" id="PF00156">
    <property type="entry name" value="Pribosyltran"/>
    <property type="match status" value="1"/>
</dbReference>
<accession>A0A1V6QAR4</accession>
<dbReference type="InterPro" id="IPR000836">
    <property type="entry name" value="PRTase_dom"/>
</dbReference>
<dbReference type="EMBL" id="MDYN01000008">
    <property type="protein sequence ID" value="OQD86309.1"/>
    <property type="molecule type" value="Genomic_DNA"/>
</dbReference>
<proteinExistence type="predicted"/>
<dbReference type="InterPro" id="IPR029057">
    <property type="entry name" value="PRTase-like"/>
</dbReference>
<comment type="caution">
    <text evidence="2">The sequence shown here is derived from an EMBL/GenBank/DDBJ whole genome shotgun (WGS) entry which is preliminary data.</text>
</comment>
<dbReference type="Proteomes" id="UP000191672">
    <property type="component" value="Unassembled WGS sequence"/>
</dbReference>
<organism evidence="2 3">
    <name type="scientific">Penicillium antarcticum</name>
    <dbReference type="NCBI Taxonomy" id="416450"/>
    <lineage>
        <taxon>Eukaryota</taxon>
        <taxon>Fungi</taxon>
        <taxon>Dikarya</taxon>
        <taxon>Ascomycota</taxon>
        <taxon>Pezizomycotina</taxon>
        <taxon>Eurotiomycetes</taxon>
        <taxon>Eurotiomycetidae</taxon>
        <taxon>Eurotiales</taxon>
        <taxon>Aspergillaceae</taxon>
        <taxon>Penicillium</taxon>
    </lineage>
</organism>
<dbReference type="CDD" id="cd06223">
    <property type="entry name" value="PRTases_typeI"/>
    <property type="match status" value="1"/>
</dbReference>
<dbReference type="AlphaFoldDB" id="A0A1V6QAR4"/>
<feature type="domain" description="Phosphoribosyltransferase" evidence="1">
    <location>
        <begin position="36"/>
        <end position="138"/>
    </location>
</feature>
<evidence type="ECO:0000259" key="1">
    <source>
        <dbReference type="Pfam" id="PF00156"/>
    </source>
</evidence>
<reference evidence="3" key="1">
    <citation type="journal article" date="2017" name="Nat. Microbiol.">
        <title>Global analysis of biosynthetic gene clusters reveals vast potential of secondary metabolite production in Penicillium species.</title>
        <authorList>
            <person name="Nielsen J.C."/>
            <person name="Grijseels S."/>
            <person name="Prigent S."/>
            <person name="Ji B."/>
            <person name="Dainat J."/>
            <person name="Nielsen K.F."/>
            <person name="Frisvad J.C."/>
            <person name="Workman M."/>
            <person name="Nielsen J."/>
        </authorList>
    </citation>
    <scope>NUCLEOTIDE SEQUENCE [LARGE SCALE GENOMIC DNA]</scope>
    <source>
        <strain evidence="3">IBT 31811</strain>
    </source>
</reference>
<keyword evidence="3" id="KW-1185">Reference proteome</keyword>
<protein>
    <recommendedName>
        <fullName evidence="1">Phosphoribosyltransferase domain-containing protein</fullName>
    </recommendedName>
</protein>
<dbReference type="Gene3D" id="3.40.50.2020">
    <property type="match status" value="1"/>
</dbReference>